<dbReference type="Gene3D" id="3.40.10.10">
    <property type="entry name" value="DNA Methylphosphotriester Repair Domain"/>
    <property type="match status" value="1"/>
</dbReference>
<dbReference type="GO" id="GO:0008270">
    <property type="term" value="F:zinc ion binding"/>
    <property type="evidence" value="ECO:0007669"/>
    <property type="project" value="InterPro"/>
</dbReference>
<evidence type="ECO:0000256" key="2">
    <source>
        <dbReference type="ARBA" id="ARBA00022603"/>
    </source>
</evidence>
<evidence type="ECO:0000256" key="4">
    <source>
        <dbReference type="ARBA" id="ARBA00023159"/>
    </source>
</evidence>
<dbReference type="InterPro" id="IPR009057">
    <property type="entry name" value="Homeodomain-like_sf"/>
</dbReference>
<feature type="compositionally biased region" description="Basic and acidic residues" evidence="6">
    <location>
        <begin position="320"/>
        <end position="332"/>
    </location>
</feature>
<name>A0A0J9XCJ4_GEOCN</name>
<feature type="region of interest" description="Disordered" evidence="6">
    <location>
        <begin position="201"/>
        <end position="224"/>
    </location>
</feature>
<feature type="compositionally biased region" description="Polar residues" evidence="6">
    <location>
        <begin position="363"/>
        <end position="374"/>
    </location>
</feature>
<comment type="cofactor">
    <cofactor evidence="1">
        <name>Zn(2+)</name>
        <dbReference type="ChEBI" id="CHEBI:29105"/>
    </cofactor>
</comment>
<keyword evidence="3" id="KW-0805">Transcription regulation</keyword>
<dbReference type="SUPFAM" id="SSF46689">
    <property type="entry name" value="Homeodomain-like"/>
    <property type="match status" value="1"/>
</dbReference>
<dbReference type="Pfam" id="PF00165">
    <property type="entry name" value="HTH_AraC"/>
    <property type="match status" value="1"/>
</dbReference>
<dbReference type="Gene3D" id="1.10.10.60">
    <property type="entry name" value="Homeodomain-like"/>
    <property type="match status" value="1"/>
</dbReference>
<evidence type="ECO:0000313" key="9">
    <source>
        <dbReference type="Proteomes" id="UP000242525"/>
    </source>
</evidence>
<feature type="compositionally biased region" description="Low complexity" evidence="6">
    <location>
        <begin position="301"/>
        <end position="310"/>
    </location>
</feature>
<evidence type="ECO:0000256" key="6">
    <source>
        <dbReference type="SAM" id="MobiDB-lite"/>
    </source>
</evidence>
<evidence type="ECO:0000313" key="8">
    <source>
        <dbReference type="EMBL" id="CDO54964.1"/>
    </source>
</evidence>
<dbReference type="GO" id="GO:0008168">
    <property type="term" value="F:methyltransferase activity"/>
    <property type="evidence" value="ECO:0007669"/>
    <property type="project" value="UniProtKB-KW"/>
</dbReference>
<dbReference type="GO" id="GO:0003700">
    <property type="term" value="F:DNA-binding transcription factor activity"/>
    <property type="evidence" value="ECO:0007669"/>
    <property type="project" value="InterPro"/>
</dbReference>
<protein>
    <recommendedName>
        <fullName evidence="7">HTH araC/xylS-type domain-containing protein</fullName>
    </recommendedName>
</protein>
<dbReference type="InterPro" id="IPR035451">
    <property type="entry name" value="Ada-like_dom_sf"/>
</dbReference>
<dbReference type="PROSITE" id="PS01124">
    <property type="entry name" value="HTH_ARAC_FAMILY_2"/>
    <property type="match status" value="1"/>
</dbReference>
<gene>
    <name evidence="8" type="ORF">BN980_GECA09s02001g</name>
</gene>
<evidence type="ECO:0000256" key="5">
    <source>
        <dbReference type="ARBA" id="ARBA00023163"/>
    </source>
</evidence>
<sequence>MYATDDLKHKAILSEDQNSDGFFVFSLKSLDIFCRPSCQAHDASKIKSDYIFFNSAEAAISSNLKPCATCNPDLPVKIDNSIIQHTVNTVNASLNIEAFNSGSLSPCAIDDDRPEGSLSPVFRHNRSTSLTNPNELDDSDDSNWSCPRRASTGHIASASATLKEISSKDRHRGEGDHARLVNEACMHIAAAAAAAAAQAVNSKEEDSTRKNSRFSKYSSADRTKQMFKTQRKKRRGGILGFKELAAKAGLSPWHFHRVFRSVTGLTPKAYGDACWDTVTSSISPSTLMAQSFNKPADSIPTASSSSTLSKKSTRAKARAARKETIKEVSNEEKSEDENEVTPKPSKNVSPPPQQRKLPLTPESIHTTQESSSIPSKLESPHLPNVSNASPLSLDIYEEHEGEEENKNFFGTLMDDNNGSTFSSHLMVTDDIMSQPVYSTQSADSNIAASTEDNLMYSWPMPNFIDSEMFPMQDAWVDRSSIDSEFMDDAFMQDMTTSQIQQLPVVESARPRGRPQKGKMGLNDSLFENDTFMSGMPDTWNNNSPLPFNDPVDTVAPLYT</sequence>
<accession>A0A0J9XCJ4</accession>
<dbReference type="GO" id="GO:0043565">
    <property type="term" value="F:sequence-specific DNA binding"/>
    <property type="evidence" value="ECO:0007669"/>
    <property type="project" value="InterPro"/>
</dbReference>
<dbReference type="EMBL" id="CCBN010000009">
    <property type="protein sequence ID" value="CDO54964.1"/>
    <property type="molecule type" value="Genomic_DNA"/>
</dbReference>
<dbReference type="InterPro" id="IPR018060">
    <property type="entry name" value="HTH_AraC"/>
</dbReference>
<evidence type="ECO:0000256" key="3">
    <source>
        <dbReference type="ARBA" id="ARBA00023015"/>
    </source>
</evidence>
<proteinExistence type="predicted"/>
<reference evidence="8" key="1">
    <citation type="submission" date="2014-03" db="EMBL/GenBank/DDBJ databases">
        <authorList>
            <person name="Casaregola S."/>
        </authorList>
    </citation>
    <scope>NUCLEOTIDE SEQUENCE [LARGE SCALE GENOMIC DNA]</scope>
    <source>
        <strain evidence="8">CLIB 918</strain>
    </source>
</reference>
<dbReference type="STRING" id="1173061.A0A0J9XCJ4"/>
<dbReference type="GO" id="GO:0006281">
    <property type="term" value="P:DNA repair"/>
    <property type="evidence" value="ECO:0007669"/>
    <property type="project" value="InterPro"/>
</dbReference>
<dbReference type="SUPFAM" id="SSF57884">
    <property type="entry name" value="Ada DNA repair protein, N-terminal domain (N-Ada 10)"/>
    <property type="match status" value="1"/>
</dbReference>
<dbReference type="AlphaFoldDB" id="A0A0J9XCJ4"/>
<keyword evidence="4" id="KW-0010">Activator</keyword>
<keyword evidence="9" id="KW-1185">Reference proteome</keyword>
<dbReference type="InterPro" id="IPR004026">
    <property type="entry name" value="Ada_DNA_repair_Zn-bd"/>
</dbReference>
<feature type="domain" description="HTH araC/xylS-type" evidence="7">
    <location>
        <begin position="221"/>
        <end position="270"/>
    </location>
</feature>
<dbReference type="Proteomes" id="UP000242525">
    <property type="component" value="Unassembled WGS sequence"/>
</dbReference>
<comment type="caution">
    <text evidence="8">The sequence shown here is derived from an EMBL/GenBank/DDBJ whole genome shotgun (WGS) entry which is preliminary data.</text>
</comment>
<keyword evidence="2" id="KW-0489">Methyltransferase</keyword>
<feature type="region of interest" description="Disordered" evidence="6">
    <location>
        <begin position="295"/>
        <end position="388"/>
    </location>
</feature>
<keyword evidence="2" id="KW-0808">Transferase</keyword>
<keyword evidence="5" id="KW-0804">Transcription</keyword>
<dbReference type="Pfam" id="PF02805">
    <property type="entry name" value="Ada_Zn_binding"/>
    <property type="match status" value="1"/>
</dbReference>
<dbReference type="OrthoDB" id="2447880at2759"/>
<evidence type="ECO:0000256" key="1">
    <source>
        <dbReference type="ARBA" id="ARBA00001947"/>
    </source>
</evidence>
<evidence type="ECO:0000259" key="7">
    <source>
        <dbReference type="PROSITE" id="PS01124"/>
    </source>
</evidence>
<organism evidence="8 9">
    <name type="scientific">Geotrichum candidum</name>
    <name type="common">Oospora lactis</name>
    <name type="synonym">Dipodascus geotrichum</name>
    <dbReference type="NCBI Taxonomy" id="1173061"/>
    <lineage>
        <taxon>Eukaryota</taxon>
        <taxon>Fungi</taxon>
        <taxon>Dikarya</taxon>
        <taxon>Ascomycota</taxon>
        <taxon>Saccharomycotina</taxon>
        <taxon>Dipodascomycetes</taxon>
        <taxon>Dipodascales</taxon>
        <taxon>Dipodascaceae</taxon>
        <taxon>Geotrichum</taxon>
    </lineage>
</organism>
<feature type="region of interest" description="Disordered" evidence="6">
    <location>
        <begin position="115"/>
        <end position="150"/>
    </location>
</feature>
<dbReference type="GO" id="GO:0032259">
    <property type="term" value="P:methylation"/>
    <property type="evidence" value="ECO:0007669"/>
    <property type="project" value="UniProtKB-KW"/>
</dbReference>